<protein>
    <recommendedName>
        <fullName evidence="1">Glycosyltransferase 2-like domain-containing protein</fullName>
    </recommendedName>
</protein>
<dbReference type="SUPFAM" id="SSF53448">
    <property type="entry name" value="Nucleotide-diphospho-sugar transferases"/>
    <property type="match status" value="1"/>
</dbReference>
<accession>A0AA37NZT5</accession>
<comment type="caution">
    <text evidence="2">The sequence shown here is derived from an EMBL/GenBank/DDBJ whole genome shotgun (WGS) entry which is preliminary data.</text>
</comment>
<dbReference type="InterPro" id="IPR029044">
    <property type="entry name" value="Nucleotide-diphossugar_trans"/>
</dbReference>
<dbReference type="EMBL" id="BQNZ01000003">
    <property type="protein sequence ID" value="GKH73549.1"/>
    <property type="molecule type" value="Genomic_DNA"/>
</dbReference>
<organism evidence="2 3">
    <name type="scientific">Parabacteroides merdae</name>
    <dbReference type="NCBI Taxonomy" id="46503"/>
    <lineage>
        <taxon>Bacteria</taxon>
        <taxon>Pseudomonadati</taxon>
        <taxon>Bacteroidota</taxon>
        <taxon>Bacteroidia</taxon>
        <taxon>Bacteroidales</taxon>
        <taxon>Tannerellaceae</taxon>
        <taxon>Parabacteroides</taxon>
    </lineage>
</organism>
<sequence>MMKTDIDLILPVYNPDKGWELTVVSKYKELNALWKHVDIHLYLVNDGSTRGVEENVINYIRQNIPEVHILSYSVNHGKGFALRKAVSACNSDYILYTDHDFPYTLASMSRVLEMLQRGVDVVVSTRDKTYYDCLPFSRRLISRFVRGCNRYLLQMNYSDTQAGLKGFSRKGRTVFLSTCINTYLFDLEFVYKACHHPDLIMEEVPVKLREAVCFSVFGFEICWKELLRSLYMKSSERWKYKFGVLPKK</sequence>
<reference evidence="2" key="1">
    <citation type="submission" date="2022-01" db="EMBL/GenBank/DDBJ databases">
        <title>Novel bile acid biosynthetic pathways are enriched in the microbiome of centenarians.</title>
        <authorList>
            <person name="Sato Y."/>
            <person name="Atarashi K."/>
            <person name="Plichta R.D."/>
            <person name="Arai Y."/>
            <person name="Sasajima S."/>
            <person name="Kearney M.S."/>
            <person name="Suda W."/>
            <person name="Takeshita K."/>
            <person name="Sasaki T."/>
            <person name="Okamoto S."/>
            <person name="Skelly N.A."/>
            <person name="Okamura Y."/>
            <person name="Vlamakis H."/>
            <person name="Li Y."/>
            <person name="Tanoue T."/>
            <person name="Takei H."/>
            <person name="Nittono H."/>
            <person name="Narushima S."/>
            <person name="Irie J."/>
            <person name="Itoh H."/>
            <person name="Moriya K."/>
            <person name="Sugiura Y."/>
            <person name="Suematsu M."/>
            <person name="Moritoki N."/>
            <person name="Shibata S."/>
            <person name="Littman R.D."/>
            <person name="Fischbach A.M."/>
            <person name="Uwamino Y."/>
            <person name="Inoue T."/>
            <person name="Honda A."/>
            <person name="Hattori M."/>
            <person name="Murai T."/>
            <person name="Xavier J.R."/>
            <person name="Hirose N."/>
            <person name="Honda K."/>
        </authorList>
    </citation>
    <scope>NUCLEOTIDE SEQUENCE</scope>
    <source>
        <strain evidence="2">CE91-St3</strain>
    </source>
</reference>
<dbReference type="RefSeq" id="WP_122298860.1">
    <property type="nucleotide sequence ID" value="NZ_BQNZ01000003.1"/>
</dbReference>
<proteinExistence type="predicted"/>
<dbReference type="InterPro" id="IPR001173">
    <property type="entry name" value="Glyco_trans_2-like"/>
</dbReference>
<dbReference type="AlphaFoldDB" id="A0AA37NZT5"/>
<gene>
    <name evidence="2" type="ORF">CE91St3_34120</name>
</gene>
<evidence type="ECO:0000259" key="1">
    <source>
        <dbReference type="Pfam" id="PF00535"/>
    </source>
</evidence>
<dbReference type="Pfam" id="PF00535">
    <property type="entry name" value="Glycos_transf_2"/>
    <property type="match status" value="1"/>
</dbReference>
<name>A0AA37NZT5_9BACT</name>
<feature type="domain" description="Glycosyltransferase 2-like" evidence="1">
    <location>
        <begin position="9"/>
        <end position="145"/>
    </location>
</feature>
<evidence type="ECO:0000313" key="3">
    <source>
        <dbReference type="Proteomes" id="UP001055114"/>
    </source>
</evidence>
<dbReference type="Gene3D" id="3.90.550.10">
    <property type="entry name" value="Spore Coat Polysaccharide Biosynthesis Protein SpsA, Chain A"/>
    <property type="match status" value="1"/>
</dbReference>
<dbReference type="PANTHER" id="PTHR10859">
    <property type="entry name" value="GLYCOSYL TRANSFERASE"/>
    <property type="match status" value="1"/>
</dbReference>
<evidence type="ECO:0000313" key="2">
    <source>
        <dbReference type="EMBL" id="GKH73549.1"/>
    </source>
</evidence>
<dbReference type="GO" id="GO:0006487">
    <property type="term" value="P:protein N-linked glycosylation"/>
    <property type="evidence" value="ECO:0007669"/>
    <property type="project" value="TreeGrafter"/>
</dbReference>
<dbReference type="PANTHER" id="PTHR10859:SF91">
    <property type="entry name" value="DOLICHYL-PHOSPHATE BETA-GLUCOSYLTRANSFERASE"/>
    <property type="match status" value="1"/>
</dbReference>
<dbReference type="Proteomes" id="UP001055114">
    <property type="component" value="Unassembled WGS sequence"/>
</dbReference>